<sequence length="542" mass="63240">MAATYQNLPRSLGRPPVQKSRTKKTTTHQLNSKTTNNSNAIKIRFGNNSLRNSIYKPASILKKAPHLRQPLYSESFNENMFNWHQPTDLEPMRARRLYSPIHTPPRLRTLITPPGIEPYRNRYNLRRFTSPLPTVDNLYSPSTGLGTWGLNSADYNLTSNANLIRRYPSPLSQYGLGSGLTKQKKSYIVVPHLNKLLSPPVSNSIGGSYLIPPRRIAPFYYPNSHYAYRDGVNTLSSQRFHREPYDYLFVRHNEAFANRYIDDFIGRNIEDKLIPDILLEAITELDAEQKQHDKFYRSDIHRYNAELTSRMNREELDENLLSDQWVREFDYQRGFVPRSNFDSNISSLRSLNAKQDTYVRTTNQLRYHDLPTNLQGDLFANMNQELIDYDNKDMFRELDNQEYSHQSHQVFTVTDNYDDMYDTSQRPIDDVQYHAIENHAQSKLLDPILLDQLIKKCIKQKGSSVDMDDASRLLDGTILHNLIDQYQDIDESRSRTLDNYSSTKFHLNSFMNVTMDSLLLELSNSLIEDMKDLDEQEQRTLR</sequence>
<evidence type="ECO:0000313" key="3">
    <source>
        <dbReference type="Proteomes" id="UP000663824"/>
    </source>
</evidence>
<accession>A0A816P9P5</accession>
<dbReference type="AlphaFoldDB" id="A0A816P9P5"/>
<evidence type="ECO:0000313" key="2">
    <source>
        <dbReference type="EMBL" id="CAF2045827.1"/>
    </source>
</evidence>
<comment type="caution">
    <text evidence="2">The sequence shown here is derived from an EMBL/GenBank/DDBJ whole genome shotgun (WGS) entry which is preliminary data.</text>
</comment>
<proteinExistence type="predicted"/>
<name>A0A816P9P5_9BILA</name>
<organism evidence="2 3">
    <name type="scientific">Rotaria magnacalcarata</name>
    <dbReference type="NCBI Taxonomy" id="392030"/>
    <lineage>
        <taxon>Eukaryota</taxon>
        <taxon>Metazoa</taxon>
        <taxon>Spiralia</taxon>
        <taxon>Gnathifera</taxon>
        <taxon>Rotifera</taxon>
        <taxon>Eurotatoria</taxon>
        <taxon>Bdelloidea</taxon>
        <taxon>Philodinida</taxon>
        <taxon>Philodinidae</taxon>
        <taxon>Rotaria</taxon>
    </lineage>
</organism>
<reference evidence="2" key="1">
    <citation type="submission" date="2021-02" db="EMBL/GenBank/DDBJ databases">
        <authorList>
            <person name="Nowell W R."/>
        </authorList>
    </citation>
    <scope>NUCLEOTIDE SEQUENCE</scope>
</reference>
<gene>
    <name evidence="2" type="ORF">MBJ925_LOCUS12106</name>
</gene>
<dbReference type="Proteomes" id="UP000663824">
    <property type="component" value="Unassembled WGS sequence"/>
</dbReference>
<protein>
    <submittedName>
        <fullName evidence="2">Uncharacterized protein</fullName>
    </submittedName>
</protein>
<dbReference type="EMBL" id="CAJNRE010005499">
    <property type="protein sequence ID" value="CAF2045827.1"/>
    <property type="molecule type" value="Genomic_DNA"/>
</dbReference>
<feature type="region of interest" description="Disordered" evidence="1">
    <location>
        <begin position="1"/>
        <end position="35"/>
    </location>
</feature>
<evidence type="ECO:0000256" key="1">
    <source>
        <dbReference type="SAM" id="MobiDB-lite"/>
    </source>
</evidence>